<dbReference type="EMBL" id="BAAANT010000007">
    <property type="protein sequence ID" value="GAA2137553.1"/>
    <property type="molecule type" value="Genomic_DNA"/>
</dbReference>
<name>A0ABP5KUC9_9ACTN</name>
<proteinExistence type="predicted"/>
<dbReference type="Proteomes" id="UP001422759">
    <property type="component" value="Unassembled WGS sequence"/>
</dbReference>
<keyword evidence="2" id="KW-1185">Reference proteome</keyword>
<organism evidence="1 2">
    <name type="scientific">Kitasatospora kazusensis</name>
    <dbReference type="NCBI Taxonomy" id="407974"/>
    <lineage>
        <taxon>Bacteria</taxon>
        <taxon>Bacillati</taxon>
        <taxon>Actinomycetota</taxon>
        <taxon>Actinomycetes</taxon>
        <taxon>Kitasatosporales</taxon>
        <taxon>Streptomycetaceae</taxon>
        <taxon>Kitasatospora</taxon>
    </lineage>
</organism>
<evidence type="ECO:0000313" key="1">
    <source>
        <dbReference type="EMBL" id="GAA2137553.1"/>
    </source>
</evidence>
<reference evidence="2" key="1">
    <citation type="journal article" date="2019" name="Int. J. Syst. Evol. Microbiol.">
        <title>The Global Catalogue of Microorganisms (GCM) 10K type strain sequencing project: providing services to taxonomists for standard genome sequencing and annotation.</title>
        <authorList>
            <consortium name="The Broad Institute Genomics Platform"/>
            <consortium name="The Broad Institute Genome Sequencing Center for Infectious Disease"/>
            <person name="Wu L."/>
            <person name="Ma J."/>
        </authorList>
    </citation>
    <scope>NUCLEOTIDE SEQUENCE [LARGE SCALE GENOMIC DNA]</scope>
    <source>
        <strain evidence="2">JCM 14560</strain>
    </source>
</reference>
<protein>
    <recommendedName>
        <fullName evidence="3">FXSXX-COOH protein</fullName>
    </recommendedName>
</protein>
<accession>A0ABP5KUC9</accession>
<evidence type="ECO:0000313" key="2">
    <source>
        <dbReference type="Proteomes" id="UP001422759"/>
    </source>
</evidence>
<evidence type="ECO:0008006" key="3">
    <source>
        <dbReference type="Google" id="ProtNLM"/>
    </source>
</evidence>
<comment type="caution">
    <text evidence="1">The sequence shown here is derived from an EMBL/GenBank/DDBJ whole genome shotgun (WGS) entry which is preliminary data.</text>
</comment>
<sequence length="69" mass="7138">MPSAVTTTPVAETAPARAYDSRRVAIITSMLTPAIEKASRPSSPAKVKATVPGAAKIRRYEANTGAPEG</sequence>
<gene>
    <name evidence="1" type="ORF">GCM10009760_18200</name>
</gene>